<evidence type="ECO:0000313" key="2">
    <source>
        <dbReference type="EMBL" id="NKY67033.1"/>
    </source>
</evidence>
<dbReference type="AlphaFoldDB" id="A0A7X6LMR5"/>
<evidence type="ECO:0000313" key="4">
    <source>
        <dbReference type="Proteomes" id="UP000182448"/>
    </source>
</evidence>
<reference evidence="2 5" key="2">
    <citation type="submission" date="2020-04" db="EMBL/GenBank/DDBJ databases">
        <title>MicrobeNet Type strains.</title>
        <authorList>
            <person name="Nicholson A.C."/>
        </authorList>
    </citation>
    <scope>NUCLEOTIDE SEQUENCE [LARGE SCALE GENOMIC DNA]</scope>
    <source>
        <strain evidence="2 5">CCUG 33494</strain>
    </source>
</reference>
<name>A0A7X6LMR5_WEIHE</name>
<organism evidence="2 5">
    <name type="scientific">Weissella hellenica</name>
    <dbReference type="NCBI Taxonomy" id="46256"/>
    <lineage>
        <taxon>Bacteria</taxon>
        <taxon>Bacillati</taxon>
        <taxon>Bacillota</taxon>
        <taxon>Bacilli</taxon>
        <taxon>Lactobacillales</taxon>
        <taxon>Lactobacillaceae</taxon>
        <taxon>Weissella</taxon>
    </lineage>
</organism>
<proteinExistence type="predicted"/>
<dbReference type="OrthoDB" id="2149506at2"/>
<gene>
    <name evidence="3" type="ORF">GA0061075_10873</name>
    <name evidence="2" type="ORF">HF960_05025</name>
</gene>
<evidence type="ECO:0000256" key="1">
    <source>
        <dbReference type="SAM" id="Phobius"/>
    </source>
</evidence>
<protein>
    <submittedName>
        <fullName evidence="2">Type II secretion system protein</fullName>
    </submittedName>
</protein>
<keyword evidence="1" id="KW-0812">Transmembrane</keyword>
<keyword evidence="1" id="KW-1133">Transmembrane helix</keyword>
<dbReference type="GO" id="GO:0009986">
    <property type="term" value="C:cell surface"/>
    <property type="evidence" value="ECO:0007669"/>
    <property type="project" value="UniProtKB-SubCell"/>
</dbReference>
<evidence type="ECO:0000313" key="5">
    <source>
        <dbReference type="Proteomes" id="UP000585749"/>
    </source>
</evidence>
<accession>A0A7X6LMR5</accession>
<feature type="transmembrane region" description="Helical" evidence="1">
    <location>
        <begin position="6"/>
        <end position="28"/>
    </location>
</feature>
<dbReference type="GO" id="GO:0030420">
    <property type="term" value="P:establishment of competence for transformation"/>
    <property type="evidence" value="ECO:0007669"/>
    <property type="project" value="UniProtKB-KW"/>
</dbReference>
<comment type="caution">
    <text evidence="2">The sequence shown here is derived from an EMBL/GenBank/DDBJ whole genome shotgun (WGS) entry which is preliminary data.</text>
</comment>
<dbReference type="Proteomes" id="UP000182448">
    <property type="component" value="Unassembled WGS sequence"/>
</dbReference>
<dbReference type="RefSeq" id="WP_137604604.1">
    <property type="nucleotide sequence ID" value="NZ_BJEG01000006.1"/>
</dbReference>
<evidence type="ECO:0000313" key="3">
    <source>
        <dbReference type="EMBL" id="SCB96336.1"/>
    </source>
</evidence>
<sequence>MVKRRGFILVECMISLLIFSSILLVLVISSQGLQQVKRHQKNDVQQMLVNQFVKRLEIDAVHYRVMAISDDALTIFNTKTNTHYELGIRRGCLCLYRYNGKFMSYLRDVKYTGFKKIAPHWYQITLKFTNDAVFKEEVYINEYTT</sequence>
<dbReference type="EMBL" id="JAAXPM010000006">
    <property type="protein sequence ID" value="NKY67033.1"/>
    <property type="molecule type" value="Genomic_DNA"/>
</dbReference>
<keyword evidence="1" id="KW-0472">Membrane</keyword>
<reference evidence="3 4" key="1">
    <citation type="submission" date="2016-08" db="EMBL/GenBank/DDBJ databases">
        <authorList>
            <person name="Varghese N."/>
            <person name="Submissions Spin"/>
        </authorList>
    </citation>
    <scope>NUCLEOTIDE SEQUENCE [LARGE SCALE GENOMIC DNA]</scope>
    <source>
        <strain evidence="3 4">R-53116</strain>
    </source>
</reference>
<keyword evidence="4" id="KW-1185">Reference proteome</keyword>
<dbReference type="Proteomes" id="UP000585749">
    <property type="component" value="Unassembled WGS sequence"/>
</dbReference>
<dbReference type="EMBL" id="FMAW01000008">
    <property type="protein sequence ID" value="SCB96336.1"/>
    <property type="molecule type" value="Genomic_DNA"/>
</dbReference>